<dbReference type="EMBL" id="KN660768">
    <property type="protein sequence ID" value="KHN15624.1"/>
    <property type="molecule type" value="Genomic_DNA"/>
</dbReference>
<organism evidence="1">
    <name type="scientific">Glycine soja</name>
    <name type="common">Wild soybean</name>
    <dbReference type="NCBI Taxonomy" id="3848"/>
    <lineage>
        <taxon>Eukaryota</taxon>
        <taxon>Viridiplantae</taxon>
        <taxon>Streptophyta</taxon>
        <taxon>Embryophyta</taxon>
        <taxon>Tracheophyta</taxon>
        <taxon>Spermatophyta</taxon>
        <taxon>Magnoliopsida</taxon>
        <taxon>eudicotyledons</taxon>
        <taxon>Gunneridae</taxon>
        <taxon>Pentapetalae</taxon>
        <taxon>rosids</taxon>
        <taxon>fabids</taxon>
        <taxon>Fabales</taxon>
        <taxon>Fabaceae</taxon>
        <taxon>Papilionoideae</taxon>
        <taxon>50 kb inversion clade</taxon>
        <taxon>NPAAA clade</taxon>
        <taxon>indigoferoid/millettioid clade</taxon>
        <taxon>Phaseoleae</taxon>
        <taxon>Glycine</taxon>
        <taxon>Glycine subgen. Soja</taxon>
    </lineage>
</organism>
<sequence>MDDGKMRVGHCRPPYIPAKVSHTQEIDIVPKVFPCRPRPRAVPEMGDTF</sequence>
<name>A0A0B2Q6L7_GLYSO</name>
<protein>
    <submittedName>
        <fullName evidence="1">Uncharacterized protein</fullName>
    </submittedName>
</protein>
<dbReference type="Proteomes" id="UP000053555">
    <property type="component" value="Unassembled WGS sequence"/>
</dbReference>
<dbReference type="AlphaFoldDB" id="A0A0B2Q6L7"/>
<reference evidence="1" key="1">
    <citation type="submission" date="2014-07" db="EMBL/GenBank/DDBJ databases">
        <title>Identification of a novel salt tolerance gene in wild soybean by whole-genome sequencing.</title>
        <authorList>
            <person name="Lam H.-M."/>
            <person name="Qi X."/>
            <person name="Li M.-W."/>
            <person name="Liu X."/>
            <person name="Xie M."/>
            <person name="Ni M."/>
            <person name="Xu X."/>
        </authorList>
    </citation>
    <scope>NUCLEOTIDE SEQUENCE [LARGE SCALE GENOMIC DNA]</scope>
    <source>
        <tissue evidence="1">Root</tissue>
    </source>
</reference>
<accession>A0A0B2Q6L7</accession>
<gene>
    <name evidence="1" type="ORF">glysoja_031413</name>
</gene>
<evidence type="ECO:0000313" key="1">
    <source>
        <dbReference type="EMBL" id="KHN15624.1"/>
    </source>
</evidence>
<proteinExistence type="predicted"/>